<evidence type="ECO:0000313" key="19">
    <source>
        <dbReference type="EMBL" id="CAF3880890.1"/>
    </source>
</evidence>
<dbReference type="NCBIfam" id="TIGR01464">
    <property type="entry name" value="hemE"/>
    <property type="match status" value="1"/>
</dbReference>
<evidence type="ECO:0000256" key="15">
    <source>
        <dbReference type="RuleBase" id="RU004169"/>
    </source>
</evidence>
<keyword evidence="9 14" id="KW-0456">Lyase</keyword>
<dbReference type="Pfam" id="PF13671">
    <property type="entry name" value="AAA_33"/>
    <property type="match status" value="1"/>
</dbReference>
<dbReference type="SUPFAM" id="SSF51726">
    <property type="entry name" value="UROD/MetE-like"/>
    <property type="match status" value="1"/>
</dbReference>
<dbReference type="CDD" id="cd00717">
    <property type="entry name" value="URO-D"/>
    <property type="match status" value="1"/>
</dbReference>
<evidence type="ECO:0000259" key="18">
    <source>
        <dbReference type="PROSITE" id="PS00907"/>
    </source>
</evidence>
<name>A0A819J9Z1_9BILA</name>
<dbReference type="InterPro" id="IPR006361">
    <property type="entry name" value="Uroporphyrinogen_deCO2ase_HemE"/>
</dbReference>
<feature type="region of interest" description="Disordered" evidence="16">
    <location>
        <begin position="685"/>
        <end position="730"/>
    </location>
</feature>
<dbReference type="InterPro" id="IPR009097">
    <property type="entry name" value="Cyclic_Pdiesterase"/>
</dbReference>
<accession>A0A819J9Z1</accession>
<dbReference type="Gene3D" id="3.20.20.210">
    <property type="match status" value="1"/>
</dbReference>
<proteinExistence type="inferred from homology"/>
<sequence length="849" mass="96986">MSSTNFPPLKNDLILRVCRGESVERVPIWIMRQAGRYLPEYKVISSEHSFFEVCRTPSLACEVTLQPVRRFDLDAAIIFSDILVIPQALGMQVEMIANEGPCFPQPLKTPEDLNTKIDRTRKASEELKYVYEAITLTRHTLDGQCPLIGFAGAPWTLMSYMIEGKASTTMSKAKRWLYSYENESHDLLTVLANFTIDHLVEQIAAGAQIVQLFESHCACLTPDLFNRFSLPYLCQIAKGVREKLVQRGIPSVPFILFAKDAHFGLHDLAKSGLFDVVSLDWTITPSTIRSLRNENSTLTLQGNLDPCALYSSKANLEKFVREMLEIFGTQQYIANLGHGIYPDMSVDNVQWFIDAMFSWLSPSFLMQNGSSNETKAKQIRVLDILKLDDLYSLSHPCLTCPETIAHLRQTKVMFLMRGLPGSGKSTIVKHLTKLYSKSVVVCSADNYFIDSEGNYNFNINRIGEAHRVCQQRTEEACKNNVLAVIVDNTNIRADECKPYFQKASNYGYIVIVVEPRTDWKRDANTLMNRNTHQVPMEVIEGRLRQYHPLIPFYFGLFLNQEQSNYILQEAYDYYQQALQTFYQLKKDLEYVSRDKNISVHNLLNRANMSVQTKVLHCTMKYIGKITDQSRKDYANYAANRLISHMLGKMCRAYVVGFVITPRTLGARLLFPDRHTWALWDQDDNEIPKKESSPQVDTRDNKKTRPYRRNNNNNNNPKNRSKITTTTDNLTINDDSNSTMVRSVADEDVLLVDNVSRLNTTEQLSFLHPTFGYLSRAHLTCGVAPDSSAAQTGHDIMEMIRKEGDSIQRNIPIPESNDERTVMKYFGNGQCIVYLKEPMPIETIFSGYFH</sequence>
<evidence type="ECO:0000256" key="9">
    <source>
        <dbReference type="ARBA" id="ARBA00023239"/>
    </source>
</evidence>
<evidence type="ECO:0000313" key="20">
    <source>
        <dbReference type="EMBL" id="CAF3929710.1"/>
    </source>
</evidence>
<dbReference type="Pfam" id="PF05881">
    <property type="entry name" value="CNPase"/>
    <property type="match status" value="2"/>
</dbReference>
<dbReference type="Gene3D" id="3.40.50.300">
    <property type="entry name" value="P-loop containing nucleotide triphosphate hydrolases"/>
    <property type="match status" value="1"/>
</dbReference>
<dbReference type="EC" id="4.1.1.37" evidence="5 14"/>
<dbReference type="GO" id="GO:0004113">
    <property type="term" value="F:2',3'-cyclic-nucleotide 3'-phosphodiesterase activity"/>
    <property type="evidence" value="ECO:0007669"/>
    <property type="project" value="InterPro"/>
</dbReference>
<dbReference type="Pfam" id="PF01208">
    <property type="entry name" value="URO-D"/>
    <property type="match status" value="1"/>
</dbReference>
<evidence type="ECO:0000256" key="3">
    <source>
        <dbReference type="ARBA" id="ARBA00009935"/>
    </source>
</evidence>
<comment type="similarity">
    <text evidence="3 15">Belongs to the uroporphyrinogen decarboxylase family.</text>
</comment>
<evidence type="ECO:0000256" key="6">
    <source>
        <dbReference type="ARBA" id="ARBA00014308"/>
    </source>
</evidence>
<comment type="subcellular location">
    <subcellularLocation>
        <location evidence="1">Cytoplasm</location>
        <location evidence="1">Cytosol</location>
    </subcellularLocation>
</comment>
<comment type="function">
    <text evidence="11">Catalyzes the sequential decarboxylation of the four acetate side chains of uroporphyrinogen to form coproporphyrinogen and participates in the fifth step in the heme biosynthetic pathway. Isomer I or isomer III of uroporphyrinogen may serve as substrate, but only coproporphyrinogen III can ultimately be converted to heme. In vitro also decarboxylates pentacarboxylate porphyrinogen I.</text>
</comment>
<evidence type="ECO:0000256" key="4">
    <source>
        <dbReference type="ARBA" id="ARBA00011738"/>
    </source>
</evidence>
<feature type="domain" description="Uroporphyrinogen decarboxylase (URO-D)" evidence="18">
    <location>
        <begin position="148"/>
        <end position="164"/>
    </location>
</feature>
<dbReference type="AlphaFoldDB" id="A0A819J9Z1"/>
<comment type="pathway">
    <text evidence="2 14">Porphyrin-containing compound metabolism; protoporphyrin-IX biosynthesis; coproporphyrinogen-III from 5-aminolevulinate: step 4/4.</text>
</comment>
<feature type="compositionally biased region" description="Low complexity" evidence="16">
    <location>
        <begin position="708"/>
        <end position="730"/>
    </location>
</feature>
<keyword evidence="8 14" id="KW-0210">Decarboxylase</keyword>
<evidence type="ECO:0000256" key="5">
    <source>
        <dbReference type="ARBA" id="ARBA00012288"/>
    </source>
</evidence>
<dbReference type="PANTHER" id="PTHR21091">
    <property type="entry name" value="METHYLTETRAHYDROFOLATE:HOMOCYSTEINE METHYLTRANSFERASE RELATED"/>
    <property type="match status" value="1"/>
</dbReference>
<feature type="compositionally biased region" description="Basic and acidic residues" evidence="16">
    <location>
        <begin position="685"/>
        <end position="702"/>
    </location>
</feature>
<comment type="caution">
    <text evidence="20">The sequence shown here is derived from an EMBL/GenBank/DDBJ whole genome shotgun (WGS) entry which is preliminary data.</text>
</comment>
<evidence type="ECO:0000256" key="16">
    <source>
        <dbReference type="SAM" id="MobiDB-lite"/>
    </source>
</evidence>
<dbReference type="InterPro" id="IPR000257">
    <property type="entry name" value="Uroporphyrinogen_deCOase"/>
</dbReference>
<dbReference type="PROSITE" id="PS00907">
    <property type="entry name" value="UROD_2"/>
    <property type="match status" value="1"/>
</dbReference>
<dbReference type="InterPro" id="IPR038071">
    <property type="entry name" value="UROD/MetE-like_sf"/>
</dbReference>
<dbReference type="InterPro" id="IPR027417">
    <property type="entry name" value="P-loop_NTPase"/>
</dbReference>
<dbReference type="FunFam" id="3.20.20.210:FF:000008">
    <property type="entry name" value="Uroporphyrinogen decarboxylase"/>
    <property type="match status" value="1"/>
</dbReference>
<dbReference type="HAMAP" id="MF_00218">
    <property type="entry name" value="URO_D"/>
    <property type="match status" value="1"/>
</dbReference>
<dbReference type="EMBL" id="CAJOBF010000865">
    <property type="protein sequence ID" value="CAF3880890.1"/>
    <property type="molecule type" value="Genomic_DNA"/>
</dbReference>
<evidence type="ECO:0000256" key="8">
    <source>
        <dbReference type="ARBA" id="ARBA00022793"/>
    </source>
</evidence>
<organism evidence="20 21">
    <name type="scientific">Rotaria magnacalcarata</name>
    <dbReference type="NCBI Taxonomy" id="392030"/>
    <lineage>
        <taxon>Eukaryota</taxon>
        <taxon>Metazoa</taxon>
        <taxon>Spiralia</taxon>
        <taxon>Gnathifera</taxon>
        <taxon>Rotifera</taxon>
        <taxon>Eurotatoria</taxon>
        <taxon>Bdelloidea</taxon>
        <taxon>Philodinida</taxon>
        <taxon>Philodinidae</taxon>
        <taxon>Rotaria</taxon>
    </lineage>
</organism>
<evidence type="ECO:0000256" key="14">
    <source>
        <dbReference type="RuleBase" id="RU000554"/>
    </source>
</evidence>
<keyword evidence="10 14" id="KW-0627">Porphyrin biosynthesis</keyword>
<dbReference type="SUPFAM" id="SSF52540">
    <property type="entry name" value="P-loop containing nucleoside triphosphate hydrolases"/>
    <property type="match status" value="1"/>
</dbReference>
<dbReference type="SUPFAM" id="SSF55144">
    <property type="entry name" value="LigT-like"/>
    <property type="match status" value="2"/>
</dbReference>
<comment type="subunit">
    <text evidence="4">Homodimer.</text>
</comment>
<gene>
    <name evidence="20" type="ORF">OVN521_LOCUS11058</name>
    <name evidence="19" type="ORF">UXM345_LOCUS9464</name>
</gene>
<feature type="domain" description="Uroporphyrinogen decarboxylase (URO-D)" evidence="17">
    <location>
        <begin position="27"/>
        <end position="36"/>
    </location>
</feature>
<dbReference type="GO" id="GO:0006782">
    <property type="term" value="P:protoporphyrinogen IX biosynthetic process"/>
    <property type="evidence" value="ECO:0007669"/>
    <property type="project" value="UniProtKB-UniPathway"/>
</dbReference>
<dbReference type="Proteomes" id="UP000663842">
    <property type="component" value="Unassembled WGS sequence"/>
</dbReference>
<comment type="catalytic activity">
    <reaction evidence="13">
        <text>uroporphyrinogen III + 4 H(+) = coproporphyrinogen III + 4 CO2</text>
        <dbReference type="Rhea" id="RHEA:19865"/>
        <dbReference type="ChEBI" id="CHEBI:15378"/>
        <dbReference type="ChEBI" id="CHEBI:16526"/>
        <dbReference type="ChEBI" id="CHEBI:57308"/>
        <dbReference type="ChEBI" id="CHEBI:57309"/>
        <dbReference type="EC" id="4.1.1.37"/>
    </reaction>
    <physiologicalReaction direction="left-to-right" evidence="13">
        <dbReference type="Rhea" id="RHEA:19866"/>
    </physiologicalReaction>
</comment>
<dbReference type="InterPro" id="IPR047325">
    <property type="entry name" value="CNPase_cat"/>
</dbReference>
<dbReference type="EMBL" id="CAJOBG010001445">
    <property type="protein sequence ID" value="CAF3929710.1"/>
    <property type="molecule type" value="Genomic_DNA"/>
</dbReference>
<evidence type="ECO:0000256" key="13">
    <source>
        <dbReference type="ARBA" id="ARBA00048411"/>
    </source>
</evidence>
<reference evidence="20" key="1">
    <citation type="submission" date="2021-02" db="EMBL/GenBank/DDBJ databases">
        <authorList>
            <person name="Nowell W R."/>
        </authorList>
    </citation>
    <scope>NUCLEOTIDE SEQUENCE</scope>
</reference>
<dbReference type="PANTHER" id="PTHR21091:SF169">
    <property type="entry name" value="UROPORPHYRINOGEN DECARBOXYLASE"/>
    <property type="match status" value="1"/>
</dbReference>
<protein>
    <recommendedName>
        <fullName evidence="6 14">Uroporphyrinogen decarboxylase</fullName>
        <ecNumber evidence="5 14">4.1.1.37</ecNumber>
    </recommendedName>
</protein>
<keyword evidence="21" id="KW-1185">Reference proteome</keyword>
<evidence type="ECO:0000256" key="7">
    <source>
        <dbReference type="ARBA" id="ARBA00022490"/>
    </source>
</evidence>
<evidence type="ECO:0000259" key="17">
    <source>
        <dbReference type="PROSITE" id="PS00906"/>
    </source>
</evidence>
<dbReference type="UniPathway" id="UPA00251">
    <property type="reaction ID" value="UER00321"/>
</dbReference>
<evidence type="ECO:0000256" key="11">
    <source>
        <dbReference type="ARBA" id="ARBA00045708"/>
    </source>
</evidence>
<dbReference type="Proteomes" id="UP000663866">
    <property type="component" value="Unassembled WGS sequence"/>
</dbReference>
<evidence type="ECO:0000256" key="2">
    <source>
        <dbReference type="ARBA" id="ARBA00004804"/>
    </source>
</evidence>
<dbReference type="PROSITE" id="PS00906">
    <property type="entry name" value="UROD_1"/>
    <property type="match status" value="1"/>
</dbReference>
<dbReference type="Gene3D" id="3.90.1740.10">
    <property type="entry name" value="2',3'-cyclic nucleotide 3'-phosphodiesterase superfamily"/>
    <property type="match status" value="1"/>
</dbReference>
<comment type="catalytic activity">
    <reaction evidence="12">
        <text>uroporphyrinogen I + 4 H(+) = coproporphyrinogen I + 4 CO2</text>
        <dbReference type="Rhea" id="RHEA:31239"/>
        <dbReference type="ChEBI" id="CHEBI:15378"/>
        <dbReference type="ChEBI" id="CHEBI:16526"/>
        <dbReference type="ChEBI" id="CHEBI:62626"/>
        <dbReference type="ChEBI" id="CHEBI:62631"/>
    </reaction>
    <physiologicalReaction direction="left-to-right" evidence="12">
        <dbReference type="Rhea" id="RHEA:31240"/>
    </physiologicalReaction>
</comment>
<dbReference type="GO" id="GO:0004853">
    <property type="term" value="F:uroporphyrinogen decarboxylase activity"/>
    <property type="evidence" value="ECO:0007669"/>
    <property type="project" value="UniProtKB-EC"/>
</dbReference>
<evidence type="ECO:0000256" key="12">
    <source>
        <dbReference type="ARBA" id="ARBA00047341"/>
    </source>
</evidence>
<evidence type="ECO:0000313" key="21">
    <source>
        <dbReference type="Proteomes" id="UP000663866"/>
    </source>
</evidence>
<evidence type="ECO:0000256" key="10">
    <source>
        <dbReference type="ARBA" id="ARBA00023244"/>
    </source>
</evidence>
<keyword evidence="7" id="KW-0963">Cytoplasm</keyword>
<evidence type="ECO:0000256" key="1">
    <source>
        <dbReference type="ARBA" id="ARBA00004514"/>
    </source>
</evidence>
<dbReference type="GO" id="GO:0005829">
    <property type="term" value="C:cytosol"/>
    <property type="evidence" value="ECO:0007669"/>
    <property type="project" value="UniProtKB-SubCell"/>
</dbReference>